<organism evidence="1">
    <name type="scientific">Cyanothece sp. (strain PCC 7425 / ATCC 29141)</name>
    <dbReference type="NCBI Taxonomy" id="395961"/>
    <lineage>
        <taxon>Bacteria</taxon>
        <taxon>Bacillati</taxon>
        <taxon>Cyanobacteriota</taxon>
        <taxon>Cyanophyceae</taxon>
        <taxon>Gomontiellales</taxon>
        <taxon>Cyanothecaceae</taxon>
        <taxon>Cyanothece</taxon>
    </lineage>
</organism>
<dbReference type="OrthoDB" id="573034at2"/>
<name>B8HS24_CYAP4</name>
<proteinExistence type="predicted"/>
<dbReference type="eggNOG" id="ENOG503370Z">
    <property type="taxonomic scope" value="Bacteria"/>
</dbReference>
<protein>
    <submittedName>
        <fullName evidence="1">Uncharacterized protein</fullName>
    </submittedName>
</protein>
<dbReference type="KEGG" id="cyn:Cyan7425_0289"/>
<dbReference type="EMBL" id="CP001344">
    <property type="protein sequence ID" value="ACL42683.1"/>
    <property type="molecule type" value="Genomic_DNA"/>
</dbReference>
<evidence type="ECO:0000313" key="1">
    <source>
        <dbReference type="EMBL" id="ACL42683.1"/>
    </source>
</evidence>
<accession>B8HS24</accession>
<dbReference type="AlphaFoldDB" id="B8HS24"/>
<reference evidence="1" key="1">
    <citation type="submission" date="2009-01" db="EMBL/GenBank/DDBJ databases">
        <title>Complete sequence of chromosome Cyanothece sp. PCC 7425.</title>
        <authorList>
            <consortium name="US DOE Joint Genome Institute"/>
            <person name="Lucas S."/>
            <person name="Copeland A."/>
            <person name="Lapidus A."/>
            <person name="Glavina del Rio T."/>
            <person name="Dalin E."/>
            <person name="Tice H."/>
            <person name="Bruce D."/>
            <person name="Goodwin L."/>
            <person name="Pitluck S."/>
            <person name="Sims D."/>
            <person name="Meineke L."/>
            <person name="Brettin T."/>
            <person name="Detter J.C."/>
            <person name="Han C."/>
            <person name="Larimer F."/>
            <person name="Land M."/>
            <person name="Hauser L."/>
            <person name="Kyrpides N."/>
            <person name="Ovchinnikova G."/>
            <person name="Liberton M."/>
            <person name="Stoeckel J."/>
            <person name="Banerjee A."/>
            <person name="Singh A."/>
            <person name="Page L."/>
            <person name="Sato H."/>
            <person name="Zhao L."/>
            <person name="Sherman L."/>
            <person name="Pakrasi H."/>
            <person name="Richardson P."/>
        </authorList>
    </citation>
    <scope>NUCLEOTIDE SEQUENCE</scope>
    <source>
        <strain evidence="1">PCC 7425</strain>
    </source>
</reference>
<sequence>MQTSNSKPATLKDGTASYRERLRAIAYSMDILVPGFYLWFANFTLRIGGCKPDDQPYRYPGTIHSRAGIAIVLPGYHLWTTDRGSYDSGQASNCWTGQIYH</sequence>
<dbReference type="HOGENOM" id="CLU_179052_0_0_3"/>
<gene>
    <name evidence="1" type="ordered locus">Cyan7425_0289</name>
</gene>
<dbReference type="STRING" id="395961.Cyan7425_0289"/>